<keyword evidence="3" id="KW-0813">Transport</keyword>
<dbReference type="PANTHER" id="PTHR33909">
    <property type="entry name" value="SEC TRANSLOCON ACCESSORY COMPLEX SUBUNIT YAJC"/>
    <property type="match status" value="1"/>
</dbReference>
<keyword evidence="7" id="KW-1133">Transmembrane helix</keyword>
<evidence type="ECO:0000256" key="5">
    <source>
        <dbReference type="ARBA" id="ARBA00022692"/>
    </source>
</evidence>
<keyword evidence="4" id="KW-1003">Cell membrane</keyword>
<accession>A0A1W6QY44</accession>
<evidence type="ECO:0000256" key="3">
    <source>
        <dbReference type="ARBA" id="ARBA00022448"/>
    </source>
</evidence>
<evidence type="ECO:0000256" key="8">
    <source>
        <dbReference type="ARBA" id="ARBA00023010"/>
    </source>
</evidence>
<keyword evidence="8" id="KW-0811">Translocation</keyword>
<dbReference type="GO" id="GO:0005886">
    <property type="term" value="C:plasma membrane"/>
    <property type="evidence" value="ECO:0007669"/>
    <property type="project" value="UniProtKB-SubCell"/>
</dbReference>
<keyword evidence="5" id="KW-0812">Transmembrane</keyword>
<keyword evidence="10" id="KW-0614">Plasmid</keyword>
<geneLocation type="plasmid" evidence="10">
    <name>pGTC3</name>
</geneLocation>
<evidence type="ECO:0000256" key="4">
    <source>
        <dbReference type="ARBA" id="ARBA00022475"/>
    </source>
</evidence>
<evidence type="ECO:0000256" key="9">
    <source>
        <dbReference type="ARBA" id="ARBA00023136"/>
    </source>
</evidence>
<name>A0A1W6QY44_ENTFL</name>
<sequence>MKLMLIMLLVIVAMYFYLFRTQKKQQKERQDFLNNLQPGDAVVTIGGLHGVISEISSDKKKVTLDCEGAFFDFDQQSIRAKK</sequence>
<dbReference type="RefSeq" id="WP_172689715.1">
    <property type="nucleotide sequence ID" value="NZ_KY303941.1"/>
</dbReference>
<dbReference type="SMART" id="SM01323">
    <property type="entry name" value="YajC"/>
    <property type="match status" value="1"/>
</dbReference>
<keyword evidence="9" id="KW-0472">Membrane</keyword>
<reference evidence="10" key="1">
    <citation type="submission" date="2016-12" db="EMBL/GenBank/DDBJ databases">
        <title>Characterization of a Plasmid Isolated from Enterococcus faecalis found in the Fecal Material of a Blue Whale.</title>
        <authorList>
            <person name="McLaughlin R."/>
        </authorList>
    </citation>
    <scope>NUCLEOTIDE SEQUENCE</scope>
    <source>
        <strain evidence="10">3</strain>
        <plasmid evidence="10">pGTC3</plasmid>
    </source>
</reference>
<comment type="similarity">
    <text evidence="2">Belongs to the YajC family.</text>
</comment>
<dbReference type="GO" id="GO:0015031">
    <property type="term" value="P:protein transport"/>
    <property type="evidence" value="ECO:0007669"/>
    <property type="project" value="UniProtKB-KW"/>
</dbReference>
<evidence type="ECO:0000256" key="2">
    <source>
        <dbReference type="ARBA" id="ARBA00006742"/>
    </source>
</evidence>
<evidence type="ECO:0000256" key="6">
    <source>
        <dbReference type="ARBA" id="ARBA00022927"/>
    </source>
</evidence>
<organism evidence="10">
    <name type="scientific">Enterococcus faecalis</name>
    <name type="common">Streptococcus faecalis</name>
    <dbReference type="NCBI Taxonomy" id="1351"/>
    <lineage>
        <taxon>Bacteria</taxon>
        <taxon>Bacillati</taxon>
        <taxon>Bacillota</taxon>
        <taxon>Bacilli</taxon>
        <taxon>Lactobacillales</taxon>
        <taxon>Enterococcaceae</taxon>
        <taxon>Enterococcus</taxon>
    </lineage>
</organism>
<dbReference type="AlphaFoldDB" id="A0A1W6QY44"/>
<dbReference type="EMBL" id="KY303941">
    <property type="protein sequence ID" value="ARO46223.1"/>
    <property type="molecule type" value="Genomic_DNA"/>
</dbReference>
<keyword evidence="6" id="KW-0653">Protein transport</keyword>
<comment type="subcellular location">
    <subcellularLocation>
        <location evidence="1">Cell membrane</location>
        <topology evidence="1">Single-pass membrane protein</topology>
    </subcellularLocation>
</comment>
<evidence type="ECO:0000256" key="1">
    <source>
        <dbReference type="ARBA" id="ARBA00004162"/>
    </source>
</evidence>
<dbReference type="Pfam" id="PF02699">
    <property type="entry name" value="YajC"/>
    <property type="match status" value="1"/>
</dbReference>
<evidence type="ECO:0000256" key="7">
    <source>
        <dbReference type="ARBA" id="ARBA00022989"/>
    </source>
</evidence>
<dbReference type="NCBIfam" id="TIGR00739">
    <property type="entry name" value="yajC"/>
    <property type="match status" value="1"/>
</dbReference>
<dbReference type="PRINTS" id="PR01853">
    <property type="entry name" value="YAJCTRNLCASE"/>
</dbReference>
<protein>
    <submittedName>
        <fullName evidence="10">Preprotein translocase subunit YajC</fullName>
    </submittedName>
</protein>
<dbReference type="InterPro" id="IPR003849">
    <property type="entry name" value="Preprotein_translocase_YajC"/>
</dbReference>
<evidence type="ECO:0000313" key="10">
    <source>
        <dbReference type="EMBL" id="ARO46223.1"/>
    </source>
</evidence>
<proteinExistence type="inferred from homology"/>
<dbReference type="PANTHER" id="PTHR33909:SF1">
    <property type="entry name" value="SEC TRANSLOCON ACCESSORY COMPLEX SUBUNIT YAJC"/>
    <property type="match status" value="1"/>
</dbReference>